<dbReference type="PANTHER" id="PTHR43610">
    <property type="entry name" value="BLL6696 PROTEIN"/>
    <property type="match status" value="1"/>
</dbReference>
<protein>
    <submittedName>
        <fullName evidence="2">GCN5 family acetyltransferase</fullName>
    </submittedName>
</protein>
<dbReference type="AlphaFoldDB" id="A0A1B7Z4I4"/>
<dbReference type="InterPro" id="IPR016181">
    <property type="entry name" value="Acyl_CoA_acyltransferase"/>
</dbReference>
<accession>A0A1B7Z4I4</accession>
<proteinExistence type="predicted"/>
<sequence>MGNWIDNIALEGDKVKLVPLEKSHKRDLLKAAADGNLWELWYTSVPSEKNIEAYIDHALKQKEEGIEYTFTVIDKATNTIIGSTRFYSIQPEHRRLEIGYTWYAKKHQRTGVNTECKLLLLKFAFENLNCIAVQFMTNWHNIKSRTAIARLGAKEDGILRNHRINADGTYRDSVVFSITEQEWLSVKKTLEYILTKHNS</sequence>
<dbReference type="STRING" id="1836467.BTR34_06140"/>
<dbReference type="SUPFAM" id="SSF55729">
    <property type="entry name" value="Acyl-CoA N-acyltransferases (Nat)"/>
    <property type="match status" value="1"/>
</dbReference>
<dbReference type="PANTHER" id="PTHR43610:SF1">
    <property type="entry name" value="N-ACETYLTRANSFERASE DOMAIN-CONTAINING PROTEIN"/>
    <property type="match status" value="1"/>
</dbReference>
<comment type="caution">
    <text evidence="2">The sequence shown here is derived from an EMBL/GenBank/DDBJ whole genome shotgun (WGS) entry which is preliminary data.</text>
</comment>
<evidence type="ECO:0000313" key="2">
    <source>
        <dbReference type="EMBL" id="OBR37598.1"/>
    </source>
</evidence>
<evidence type="ECO:0000313" key="3">
    <source>
        <dbReference type="Proteomes" id="UP000092164"/>
    </source>
</evidence>
<feature type="domain" description="N-acetyltransferase" evidence="1">
    <location>
        <begin position="15"/>
        <end position="154"/>
    </location>
</feature>
<dbReference type="InterPro" id="IPR000182">
    <property type="entry name" value="GNAT_dom"/>
</dbReference>
<keyword evidence="3" id="KW-1185">Reference proteome</keyword>
<organism evidence="2 3">
    <name type="scientific">Maribacter hydrothermalis</name>
    <dbReference type="NCBI Taxonomy" id="1836467"/>
    <lineage>
        <taxon>Bacteria</taxon>
        <taxon>Pseudomonadati</taxon>
        <taxon>Bacteroidota</taxon>
        <taxon>Flavobacteriia</taxon>
        <taxon>Flavobacteriales</taxon>
        <taxon>Flavobacteriaceae</taxon>
        <taxon>Maribacter</taxon>
    </lineage>
</organism>
<keyword evidence="2" id="KW-0808">Transferase</keyword>
<dbReference type="EMBL" id="LZFP01000034">
    <property type="protein sequence ID" value="OBR37598.1"/>
    <property type="molecule type" value="Genomic_DNA"/>
</dbReference>
<name>A0A1B7Z4I4_9FLAO</name>
<reference evidence="3" key="1">
    <citation type="submission" date="2016-06" db="EMBL/GenBank/DDBJ databases">
        <authorList>
            <person name="Zhan P."/>
        </authorList>
    </citation>
    <scope>NUCLEOTIDE SEQUENCE [LARGE SCALE GENOMIC DNA]</scope>
    <source>
        <strain evidence="3">T28</strain>
    </source>
</reference>
<evidence type="ECO:0000259" key="1">
    <source>
        <dbReference type="Pfam" id="PF13302"/>
    </source>
</evidence>
<dbReference type="Gene3D" id="3.40.630.30">
    <property type="match status" value="1"/>
</dbReference>
<dbReference type="Pfam" id="PF13302">
    <property type="entry name" value="Acetyltransf_3"/>
    <property type="match status" value="1"/>
</dbReference>
<dbReference type="OrthoDB" id="9795199at2"/>
<dbReference type="KEGG" id="mart:BTR34_06140"/>
<gene>
    <name evidence="2" type="ORF">A9200_05900</name>
</gene>
<dbReference type="GO" id="GO:0016747">
    <property type="term" value="F:acyltransferase activity, transferring groups other than amino-acyl groups"/>
    <property type="evidence" value="ECO:0007669"/>
    <property type="project" value="InterPro"/>
</dbReference>
<dbReference type="Proteomes" id="UP000092164">
    <property type="component" value="Unassembled WGS sequence"/>
</dbReference>